<dbReference type="PANTHER" id="PTHR23513">
    <property type="entry name" value="INTEGRAL MEMBRANE EFFLUX PROTEIN-RELATED"/>
    <property type="match status" value="1"/>
</dbReference>
<comment type="subcellular location">
    <subcellularLocation>
        <location evidence="1">Cell membrane</location>
        <topology evidence="1">Multi-pass membrane protein</topology>
    </subcellularLocation>
</comment>
<proteinExistence type="predicted"/>
<accession>A0ABW5FVW9</accession>
<evidence type="ECO:0000259" key="7">
    <source>
        <dbReference type="PROSITE" id="PS50850"/>
    </source>
</evidence>
<name>A0ABW5FVW9_9PSEU</name>
<dbReference type="Proteomes" id="UP001597417">
    <property type="component" value="Unassembled WGS sequence"/>
</dbReference>
<gene>
    <name evidence="8" type="ORF">ACFSXZ_20750</name>
</gene>
<protein>
    <submittedName>
        <fullName evidence="8">MFS transporter</fullName>
    </submittedName>
</protein>
<feature type="transmembrane region" description="Helical" evidence="6">
    <location>
        <begin position="60"/>
        <end position="80"/>
    </location>
</feature>
<keyword evidence="2" id="KW-1003">Cell membrane</keyword>
<dbReference type="Pfam" id="PF07690">
    <property type="entry name" value="MFS_1"/>
    <property type="match status" value="1"/>
</dbReference>
<evidence type="ECO:0000256" key="2">
    <source>
        <dbReference type="ARBA" id="ARBA00022475"/>
    </source>
</evidence>
<keyword evidence="5 6" id="KW-0472">Membrane</keyword>
<sequence length="430" mass="45629">MTASSPAGVSGRRTSLWFHADFRRLWAGDTVSQFGSSVGNTAIPLLAATVLAAGPFQMGLLTAAENAAFLFLGLPAGVWVDRMRRRPLMIRADLTRAVVLLSVPGAWWAGWLTLTQLVVVALLVSVGTLFFDIAYQSYLPSLVGREHLVEGNAKLQTSQSVAQILGPGAAGALTQFAGAANAVLTTGLGYLASALFLGRIKAVEPEPRRRDDAGLRAEIGEGLRFVFRNPTLRAITTCTGTANLGFSAFMAVEILFLTRDLRLSPAGAGTLLTLAGFGGVAGALGSGWWARRVGQARAIWLVLLVTDPALLLIPLAEPGWRVVLVPIGLVFLGYGVVVYNVSQVSYRQAVCPDHLLGRMNASIRFVVWGIGPIGGLTGGALGEWIGVRGTVWVTLGTQIVAVLPVLLSPLRTMRDIPVEPNESDEEDVAR</sequence>
<dbReference type="PROSITE" id="PS50850">
    <property type="entry name" value="MFS"/>
    <property type="match status" value="1"/>
</dbReference>
<reference evidence="9" key="1">
    <citation type="journal article" date="2019" name="Int. J. Syst. Evol. Microbiol.">
        <title>The Global Catalogue of Microorganisms (GCM) 10K type strain sequencing project: providing services to taxonomists for standard genome sequencing and annotation.</title>
        <authorList>
            <consortium name="The Broad Institute Genomics Platform"/>
            <consortium name="The Broad Institute Genome Sequencing Center for Infectious Disease"/>
            <person name="Wu L."/>
            <person name="Ma J."/>
        </authorList>
    </citation>
    <scope>NUCLEOTIDE SEQUENCE [LARGE SCALE GENOMIC DNA]</scope>
    <source>
        <strain evidence="9">CGMCC 4.7645</strain>
    </source>
</reference>
<dbReference type="SUPFAM" id="SSF103473">
    <property type="entry name" value="MFS general substrate transporter"/>
    <property type="match status" value="1"/>
</dbReference>
<evidence type="ECO:0000256" key="3">
    <source>
        <dbReference type="ARBA" id="ARBA00022692"/>
    </source>
</evidence>
<feature type="transmembrane region" description="Helical" evidence="6">
    <location>
        <begin position="234"/>
        <end position="257"/>
    </location>
</feature>
<keyword evidence="9" id="KW-1185">Reference proteome</keyword>
<feature type="transmembrane region" description="Helical" evidence="6">
    <location>
        <begin position="322"/>
        <end position="342"/>
    </location>
</feature>
<feature type="transmembrane region" description="Helical" evidence="6">
    <location>
        <begin position="363"/>
        <end position="385"/>
    </location>
</feature>
<dbReference type="EMBL" id="JBHUKR010000009">
    <property type="protein sequence ID" value="MFD2418760.1"/>
    <property type="molecule type" value="Genomic_DNA"/>
</dbReference>
<dbReference type="CDD" id="cd06173">
    <property type="entry name" value="MFS_MefA_like"/>
    <property type="match status" value="1"/>
</dbReference>
<feature type="domain" description="Major facilitator superfamily (MFS) profile" evidence="7">
    <location>
        <begin position="182"/>
        <end position="430"/>
    </location>
</feature>
<dbReference type="PANTHER" id="PTHR23513:SF6">
    <property type="entry name" value="MAJOR FACILITATOR SUPERFAMILY ASSOCIATED DOMAIN-CONTAINING PROTEIN"/>
    <property type="match status" value="1"/>
</dbReference>
<dbReference type="InterPro" id="IPR011701">
    <property type="entry name" value="MFS"/>
</dbReference>
<evidence type="ECO:0000256" key="4">
    <source>
        <dbReference type="ARBA" id="ARBA00022989"/>
    </source>
</evidence>
<organism evidence="8 9">
    <name type="scientific">Amycolatopsis pigmentata</name>
    <dbReference type="NCBI Taxonomy" id="450801"/>
    <lineage>
        <taxon>Bacteria</taxon>
        <taxon>Bacillati</taxon>
        <taxon>Actinomycetota</taxon>
        <taxon>Actinomycetes</taxon>
        <taxon>Pseudonocardiales</taxon>
        <taxon>Pseudonocardiaceae</taxon>
        <taxon>Amycolatopsis</taxon>
    </lineage>
</organism>
<dbReference type="InterPro" id="IPR036259">
    <property type="entry name" value="MFS_trans_sf"/>
</dbReference>
<feature type="transmembrane region" description="Helical" evidence="6">
    <location>
        <begin position="263"/>
        <end position="286"/>
    </location>
</feature>
<evidence type="ECO:0000256" key="6">
    <source>
        <dbReference type="SAM" id="Phobius"/>
    </source>
</evidence>
<feature type="transmembrane region" description="Helical" evidence="6">
    <location>
        <begin position="391"/>
        <end position="410"/>
    </location>
</feature>
<dbReference type="RefSeq" id="WP_378266764.1">
    <property type="nucleotide sequence ID" value="NZ_JBHUKR010000009.1"/>
</dbReference>
<feature type="transmembrane region" description="Helical" evidence="6">
    <location>
        <begin position="92"/>
        <end position="111"/>
    </location>
</feature>
<feature type="transmembrane region" description="Helical" evidence="6">
    <location>
        <begin position="298"/>
        <end position="316"/>
    </location>
</feature>
<keyword evidence="4 6" id="KW-1133">Transmembrane helix</keyword>
<evidence type="ECO:0000256" key="5">
    <source>
        <dbReference type="ARBA" id="ARBA00023136"/>
    </source>
</evidence>
<evidence type="ECO:0000256" key="1">
    <source>
        <dbReference type="ARBA" id="ARBA00004651"/>
    </source>
</evidence>
<dbReference type="Gene3D" id="1.20.1250.20">
    <property type="entry name" value="MFS general substrate transporter like domains"/>
    <property type="match status" value="1"/>
</dbReference>
<dbReference type="InterPro" id="IPR020846">
    <property type="entry name" value="MFS_dom"/>
</dbReference>
<evidence type="ECO:0000313" key="8">
    <source>
        <dbReference type="EMBL" id="MFD2418760.1"/>
    </source>
</evidence>
<comment type="caution">
    <text evidence="8">The sequence shown here is derived from an EMBL/GenBank/DDBJ whole genome shotgun (WGS) entry which is preliminary data.</text>
</comment>
<keyword evidence="3 6" id="KW-0812">Transmembrane</keyword>
<evidence type="ECO:0000313" key="9">
    <source>
        <dbReference type="Proteomes" id="UP001597417"/>
    </source>
</evidence>